<dbReference type="AlphaFoldDB" id="A0A0F8XA08"/>
<evidence type="ECO:0000313" key="1">
    <source>
        <dbReference type="EMBL" id="KKK65952.1"/>
    </source>
</evidence>
<organism evidence="1">
    <name type="scientific">marine sediment metagenome</name>
    <dbReference type="NCBI Taxonomy" id="412755"/>
    <lineage>
        <taxon>unclassified sequences</taxon>
        <taxon>metagenomes</taxon>
        <taxon>ecological metagenomes</taxon>
    </lineage>
</organism>
<sequence>MNTLTDMFDKDFIKYLEKREIKIRDSGYFEMSRDYKEAIRRLKIFNDASIYSEKIR</sequence>
<dbReference type="EMBL" id="LAZR01060311">
    <property type="protein sequence ID" value="KKK65952.1"/>
    <property type="molecule type" value="Genomic_DNA"/>
</dbReference>
<gene>
    <name evidence="1" type="ORF">LCGC14_2968990</name>
</gene>
<reference evidence="1" key="1">
    <citation type="journal article" date="2015" name="Nature">
        <title>Complex archaea that bridge the gap between prokaryotes and eukaryotes.</title>
        <authorList>
            <person name="Spang A."/>
            <person name="Saw J.H."/>
            <person name="Jorgensen S.L."/>
            <person name="Zaremba-Niedzwiedzka K."/>
            <person name="Martijn J."/>
            <person name="Lind A.E."/>
            <person name="van Eijk R."/>
            <person name="Schleper C."/>
            <person name="Guy L."/>
            <person name="Ettema T.J."/>
        </authorList>
    </citation>
    <scope>NUCLEOTIDE SEQUENCE</scope>
</reference>
<protein>
    <submittedName>
        <fullName evidence="1">Uncharacterized protein</fullName>
    </submittedName>
</protein>
<accession>A0A0F8XA08</accession>
<comment type="caution">
    <text evidence="1">The sequence shown here is derived from an EMBL/GenBank/DDBJ whole genome shotgun (WGS) entry which is preliminary data.</text>
</comment>
<proteinExistence type="predicted"/>
<name>A0A0F8XA08_9ZZZZ</name>